<protein>
    <submittedName>
        <fullName evidence="1">BTB/POZ domain-containing protein KCTD8</fullName>
    </submittedName>
</protein>
<dbReference type="Proteomes" id="UP001642464">
    <property type="component" value="Unassembled WGS sequence"/>
</dbReference>
<evidence type="ECO:0000313" key="2">
    <source>
        <dbReference type="Proteomes" id="UP001642464"/>
    </source>
</evidence>
<evidence type="ECO:0000313" key="1">
    <source>
        <dbReference type="EMBL" id="CAK9089736.1"/>
    </source>
</evidence>
<reference evidence="1 2" key="1">
    <citation type="submission" date="2024-02" db="EMBL/GenBank/DDBJ databases">
        <authorList>
            <person name="Chen Y."/>
            <person name="Shah S."/>
            <person name="Dougan E. K."/>
            <person name="Thang M."/>
            <person name="Chan C."/>
        </authorList>
    </citation>
    <scope>NUCLEOTIDE SEQUENCE [LARGE SCALE GENOMIC DNA]</scope>
</reference>
<organism evidence="1 2">
    <name type="scientific">Durusdinium trenchii</name>
    <dbReference type="NCBI Taxonomy" id="1381693"/>
    <lineage>
        <taxon>Eukaryota</taxon>
        <taxon>Sar</taxon>
        <taxon>Alveolata</taxon>
        <taxon>Dinophyceae</taxon>
        <taxon>Suessiales</taxon>
        <taxon>Symbiodiniaceae</taxon>
        <taxon>Durusdinium</taxon>
    </lineage>
</organism>
<proteinExistence type="predicted"/>
<keyword evidence="2" id="KW-1185">Reference proteome</keyword>
<dbReference type="EMBL" id="CAXAMM010039884">
    <property type="protein sequence ID" value="CAK9089736.1"/>
    <property type="molecule type" value="Genomic_DNA"/>
</dbReference>
<name>A0ABP0QRL1_9DINO</name>
<gene>
    <name evidence="1" type="ORF">SCF082_LOCUS42336</name>
</gene>
<sequence>MCIIAVPSQHGLRRYKLEIESTKTVLVDCVKGIPELPAEERSVALQCFTWIFERAYRQMQLRTLGPVPAECDIF</sequence>
<accession>A0ABP0QRL1</accession>
<comment type="caution">
    <text evidence="1">The sequence shown here is derived from an EMBL/GenBank/DDBJ whole genome shotgun (WGS) entry which is preliminary data.</text>
</comment>